<accession>A0ABP5MPE9</accession>
<proteinExistence type="predicted"/>
<organism evidence="3 4">
    <name type="scientific">Agrococcus versicolor</name>
    <dbReference type="NCBI Taxonomy" id="501482"/>
    <lineage>
        <taxon>Bacteria</taxon>
        <taxon>Bacillati</taxon>
        <taxon>Actinomycetota</taxon>
        <taxon>Actinomycetes</taxon>
        <taxon>Micrococcales</taxon>
        <taxon>Microbacteriaceae</taxon>
        <taxon>Agrococcus</taxon>
    </lineage>
</organism>
<dbReference type="InterPro" id="IPR007044">
    <property type="entry name" value="Cyclodeamin/CycHdrlase"/>
</dbReference>
<evidence type="ECO:0000313" key="3">
    <source>
        <dbReference type="EMBL" id="GAA2175363.1"/>
    </source>
</evidence>
<feature type="region of interest" description="Disordered" evidence="1">
    <location>
        <begin position="1"/>
        <end position="37"/>
    </location>
</feature>
<name>A0ABP5MPE9_9MICO</name>
<dbReference type="Gene3D" id="1.20.120.680">
    <property type="entry name" value="Formiminotetrahydrofolate cyclodeaminase monomer, up-and-down helical bundle"/>
    <property type="match status" value="1"/>
</dbReference>
<sequence>MHDGRAHPTDALARRTSAADARGAAGALGPVSSQHVSESLWDATGDELLRRTASSDPTPGGGSISGVSASLGTALVLMAIDVTLASPRTDEDTAATLREARERGEAILGTLRTAVDADVEVFEALMAAYRMPRDDDAERADRSAAIRVETVVATVAPLDVADAALEAVAFSVAVEPLVKADVRSDVLAGRDLLLGAARAALRTADVNLAGLDGEPALHERRQRAWDAILTAL</sequence>
<feature type="domain" description="Cyclodeaminase/cyclohydrolase" evidence="2">
    <location>
        <begin position="46"/>
        <end position="222"/>
    </location>
</feature>
<evidence type="ECO:0000313" key="4">
    <source>
        <dbReference type="Proteomes" id="UP001501599"/>
    </source>
</evidence>
<feature type="compositionally biased region" description="Low complexity" evidence="1">
    <location>
        <begin position="14"/>
        <end position="29"/>
    </location>
</feature>
<evidence type="ECO:0000256" key="1">
    <source>
        <dbReference type="SAM" id="MobiDB-lite"/>
    </source>
</evidence>
<reference evidence="4" key="1">
    <citation type="journal article" date="2019" name="Int. J. Syst. Evol. Microbiol.">
        <title>The Global Catalogue of Microorganisms (GCM) 10K type strain sequencing project: providing services to taxonomists for standard genome sequencing and annotation.</title>
        <authorList>
            <consortium name="The Broad Institute Genomics Platform"/>
            <consortium name="The Broad Institute Genome Sequencing Center for Infectious Disease"/>
            <person name="Wu L."/>
            <person name="Ma J."/>
        </authorList>
    </citation>
    <scope>NUCLEOTIDE SEQUENCE [LARGE SCALE GENOMIC DNA]</scope>
    <source>
        <strain evidence="4">JCM 16026</strain>
    </source>
</reference>
<evidence type="ECO:0000259" key="2">
    <source>
        <dbReference type="Pfam" id="PF04961"/>
    </source>
</evidence>
<dbReference type="SUPFAM" id="SSF101262">
    <property type="entry name" value="Methenyltetrahydrofolate cyclohydrolase-like"/>
    <property type="match status" value="1"/>
</dbReference>
<protein>
    <submittedName>
        <fullName evidence="3">Cyclodeaminase/cyclohydrolase family protein</fullName>
    </submittedName>
</protein>
<dbReference type="InterPro" id="IPR036178">
    <property type="entry name" value="Formintransfe-cycloase-like_sf"/>
</dbReference>
<gene>
    <name evidence="3" type="ORF">GCM10009846_24940</name>
</gene>
<dbReference type="Pfam" id="PF04961">
    <property type="entry name" value="FTCD_C"/>
    <property type="match status" value="1"/>
</dbReference>
<dbReference type="Proteomes" id="UP001501599">
    <property type="component" value="Unassembled WGS sequence"/>
</dbReference>
<keyword evidence="4" id="KW-1185">Reference proteome</keyword>
<dbReference type="EMBL" id="BAAAQT010000008">
    <property type="protein sequence ID" value="GAA2175363.1"/>
    <property type="molecule type" value="Genomic_DNA"/>
</dbReference>
<comment type="caution">
    <text evidence="3">The sequence shown here is derived from an EMBL/GenBank/DDBJ whole genome shotgun (WGS) entry which is preliminary data.</text>
</comment>